<dbReference type="Pfam" id="PF04234">
    <property type="entry name" value="CopC"/>
    <property type="match status" value="1"/>
</dbReference>
<evidence type="ECO:0000256" key="6">
    <source>
        <dbReference type="ARBA" id="ARBA00022989"/>
    </source>
</evidence>
<protein>
    <recommendedName>
        <fullName evidence="15">Copper resistance protein CopC</fullName>
    </recommendedName>
</protein>
<evidence type="ECO:0000256" key="9">
    <source>
        <dbReference type="SAM" id="Phobius"/>
    </source>
</evidence>
<evidence type="ECO:0000256" key="2">
    <source>
        <dbReference type="ARBA" id="ARBA00022475"/>
    </source>
</evidence>
<keyword evidence="2" id="KW-1003">Cell membrane</keyword>
<feature type="signal peptide" evidence="10">
    <location>
        <begin position="1"/>
        <end position="27"/>
    </location>
</feature>
<dbReference type="InterPro" id="IPR007348">
    <property type="entry name" value="CopC_dom"/>
</dbReference>
<evidence type="ECO:0000313" key="14">
    <source>
        <dbReference type="Proteomes" id="UP000677082"/>
    </source>
</evidence>
<dbReference type="Pfam" id="PF05425">
    <property type="entry name" value="CopD"/>
    <property type="match status" value="1"/>
</dbReference>
<evidence type="ECO:0000256" key="8">
    <source>
        <dbReference type="ARBA" id="ARBA00023136"/>
    </source>
</evidence>
<dbReference type="RefSeq" id="WP_246608055.1">
    <property type="nucleotide sequence ID" value="NZ_BOQN01000128.1"/>
</dbReference>
<keyword evidence="14" id="KW-1185">Reference proteome</keyword>
<feature type="transmembrane region" description="Helical" evidence="9">
    <location>
        <begin position="400"/>
        <end position="420"/>
    </location>
</feature>
<dbReference type="GO" id="GO:0046688">
    <property type="term" value="P:response to copper ion"/>
    <property type="evidence" value="ECO:0007669"/>
    <property type="project" value="InterPro"/>
</dbReference>
<dbReference type="AlphaFoldDB" id="A0A920BPZ6"/>
<comment type="subcellular location">
    <subcellularLocation>
        <location evidence="1">Cell membrane</location>
        <topology evidence="1">Multi-pass membrane protein</topology>
    </subcellularLocation>
</comment>
<dbReference type="Gene3D" id="2.60.40.1220">
    <property type="match status" value="1"/>
</dbReference>
<dbReference type="InterPro" id="IPR014756">
    <property type="entry name" value="Ig_E-set"/>
</dbReference>
<keyword evidence="4" id="KW-0479">Metal-binding</keyword>
<dbReference type="InterPro" id="IPR032694">
    <property type="entry name" value="CopC/D"/>
</dbReference>
<keyword evidence="8 9" id="KW-0472">Membrane</keyword>
<feature type="transmembrane region" description="Helical" evidence="9">
    <location>
        <begin position="255"/>
        <end position="276"/>
    </location>
</feature>
<feature type="transmembrane region" description="Helical" evidence="9">
    <location>
        <begin position="288"/>
        <end position="309"/>
    </location>
</feature>
<dbReference type="GO" id="GO:0005886">
    <property type="term" value="C:plasma membrane"/>
    <property type="evidence" value="ECO:0007669"/>
    <property type="project" value="UniProtKB-SubCell"/>
</dbReference>
<dbReference type="GO" id="GO:0042597">
    <property type="term" value="C:periplasmic space"/>
    <property type="evidence" value="ECO:0007669"/>
    <property type="project" value="InterPro"/>
</dbReference>
<keyword evidence="5 10" id="KW-0732">Signal</keyword>
<dbReference type="SUPFAM" id="SSF81296">
    <property type="entry name" value="E set domains"/>
    <property type="match status" value="1"/>
</dbReference>
<feature type="transmembrane region" description="Helical" evidence="9">
    <location>
        <begin position="223"/>
        <end position="243"/>
    </location>
</feature>
<feature type="domain" description="CopC" evidence="11">
    <location>
        <begin position="26"/>
        <end position="119"/>
    </location>
</feature>
<evidence type="ECO:0000313" key="13">
    <source>
        <dbReference type="EMBL" id="GIM96763.1"/>
    </source>
</evidence>
<gene>
    <name evidence="13" type="ORF">Ato02nite_085560</name>
</gene>
<keyword evidence="6 9" id="KW-1133">Transmembrane helix</keyword>
<evidence type="ECO:0000256" key="3">
    <source>
        <dbReference type="ARBA" id="ARBA00022692"/>
    </source>
</evidence>
<dbReference type="GO" id="GO:0005507">
    <property type="term" value="F:copper ion binding"/>
    <property type="evidence" value="ECO:0007669"/>
    <property type="project" value="InterPro"/>
</dbReference>
<feature type="transmembrane region" description="Helical" evidence="9">
    <location>
        <begin position="316"/>
        <end position="341"/>
    </location>
</feature>
<feature type="chain" id="PRO_5038977685" description="Copper resistance protein CopC" evidence="10">
    <location>
        <begin position="28"/>
        <end position="549"/>
    </location>
</feature>
<dbReference type="InterPro" id="IPR014755">
    <property type="entry name" value="Cu-Rt/internalin_Ig-like"/>
</dbReference>
<evidence type="ECO:0000259" key="11">
    <source>
        <dbReference type="Pfam" id="PF04234"/>
    </source>
</evidence>
<feature type="transmembrane region" description="Helical" evidence="9">
    <location>
        <begin position="147"/>
        <end position="167"/>
    </location>
</feature>
<dbReference type="Proteomes" id="UP000677082">
    <property type="component" value="Unassembled WGS sequence"/>
</dbReference>
<keyword evidence="7" id="KW-0186">Copper</keyword>
<sequence length="549" mass="56588">MKKAVLAAVLIALGVLFLPASPASAHAALIGSVPAPGSIVGTSPTEIVVTFSEGITAVTGRVQVLDPDGKRISGTPTVSGTTLRIPVRKAAQPLGTYLISYRVISADSHPVGGAITFSVGAPSATPPEAGPAETHRSVTLATPVTRFLGYAGLTLAVGPALFLALLWPRRRSRTGATRTVYAGLALVGVATLGSLWTQAPASSGAALWDLRPAELGQVLTSDYGLTLIARLAALAAAAALLPAVLRGGASRTRGLALLAVALGGFVTWPLTGHAAASPLAAAVIASDVVHIAAMAVWLGGLITLTVFLLRRTDPRVLGVILPVWSRWAALAVVWLVGGGVVQAVVQVGTVRALWETDYGRLLLAKVGVLAATLAVAAYARRLVNRRQVPASGAGAMRRTVGIEVAATVVILGLSAVLVQVNPGRSATVDEGAVREDGVSQTLTCPLYTLQFNIFPTQVGDNNTIHAFVYTPAGAPLPADEWTVTSQLLGKDLEPVTEPLLPLVPRHHAAGAITFPYPGQYEIKFTVRIGELDQATVKTTISVPAAGATR</sequence>
<dbReference type="PANTHER" id="PTHR34820:SF4">
    <property type="entry name" value="INNER MEMBRANE PROTEIN YEBZ"/>
    <property type="match status" value="1"/>
</dbReference>
<accession>A0A920BPZ6</accession>
<dbReference type="EMBL" id="BOQN01000128">
    <property type="protein sequence ID" value="GIM96763.1"/>
    <property type="molecule type" value="Genomic_DNA"/>
</dbReference>
<dbReference type="PANTHER" id="PTHR34820">
    <property type="entry name" value="INNER MEMBRANE PROTEIN YEBZ"/>
    <property type="match status" value="1"/>
</dbReference>
<evidence type="ECO:0000259" key="12">
    <source>
        <dbReference type="Pfam" id="PF05425"/>
    </source>
</evidence>
<evidence type="ECO:0008006" key="15">
    <source>
        <dbReference type="Google" id="ProtNLM"/>
    </source>
</evidence>
<feature type="transmembrane region" description="Helical" evidence="9">
    <location>
        <begin position="179"/>
        <end position="199"/>
    </location>
</feature>
<feature type="domain" description="Copper resistance protein D" evidence="12">
    <location>
        <begin position="320"/>
        <end position="417"/>
    </location>
</feature>
<evidence type="ECO:0000256" key="4">
    <source>
        <dbReference type="ARBA" id="ARBA00022723"/>
    </source>
</evidence>
<name>A0A920BPZ6_9ACTN</name>
<reference evidence="13 14" key="1">
    <citation type="submission" date="2021-03" db="EMBL/GenBank/DDBJ databases">
        <title>Whole genome shotgun sequence of Actinoplanes toevensis NBRC 105298.</title>
        <authorList>
            <person name="Komaki H."/>
            <person name="Tamura T."/>
        </authorList>
    </citation>
    <scope>NUCLEOTIDE SEQUENCE [LARGE SCALE GENOMIC DNA]</scope>
    <source>
        <strain evidence="13 14">NBRC 105298</strain>
    </source>
</reference>
<evidence type="ECO:0000256" key="10">
    <source>
        <dbReference type="SAM" id="SignalP"/>
    </source>
</evidence>
<organism evidence="13 14">
    <name type="scientific">Paractinoplanes toevensis</name>
    <dbReference type="NCBI Taxonomy" id="571911"/>
    <lineage>
        <taxon>Bacteria</taxon>
        <taxon>Bacillati</taxon>
        <taxon>Actinomycetota</taxon>
        <taxon>Actinomycetes</taxon>
        <taxon>Micromonosporales</taxon>
        <taxon>Micromonosporaceae</taxon>
        <taxon>Paractinoplanes</taxon>
    </lineage>
</organism>
<evidence type="ECO:0000256" key="7">
    <source>
        <dbReference type="ARBA" id="ARBA00023008"/>
    </source>
</evidence>
<dbReference type="GO" id="GO:0006825">
    <property type="term" value="P:copper ion transport"/>
    <property type="evidence" value="ECO:0007669"/>
    <property type="project" value="InterPro"/>
</dbReference>
<evidence type="ECO:0000256" key="5">
    <source>
        <dbReference type="ARBA" id="ARBA00022729"/>
    </source>
</evidence>
<proteinExistence type="predicted"/>
<comment type="caution">
    <text evidence="13">The sequence shown here is derived from an EMBL/GenBank/DDBJ whole genome shotgun (WGS) entry which is preliminary data.</text>
</comment>
<feature type="transmembrane region" description="Helical" evidence="9">
    <location>
        <begin position="361"/>
        <end position="379"/>
    </location>
</feature>
<dbReference type="InterPro" id="IPR008457">
    <property type="entry name" value="Cu-R_CopD_dom"/>
</dbReference>
<keyword evidence="3 9" id="KW-0812">Transmembrane</keyword>
<evidence type="ECO:0000256" key="1">
    <source>
        <dbReference type="ARBA" id="ARBA00004651"/>
    </source>
</evidence>